<accession>A0A7K1YD06</accession>
<dbReference type="Proteomes" id="UP000466586">
    <property type="component" value="Unassembled WGS sequence"/>
</dbReference>
<protein>
    <submittedName>
        <fullName evidence="1">Uncharacterized protein</fullName>
    </submittedName>
</protein>
<proteinExistence type="predicted"/>
<dbReference type="EMBL" id="WVHT01000006">
    <property type="protein sequence ID" value="MXV51989.1"/>
    <property type="molecule type" value="Genomic_DNA"/>
</dbReference>
<comment type="caution">
    <text evidence="1">The sequence shown here is derived from an EMBL/GenBank/DDBJ whole genome shotgun (WGS) entry which is preliminary data.</text>
</comment>
<evidence type="ECO:0000313" key="1">
    <source>
        <dbReference type="EMBL" id="MXV51989.1"/>
    </source>
</evidence>
<dbReference type="AlphaFoldDB" id="A0A7K1YD06"/>
<sequence length="66" mass="7175">MKHILAKVDRIRASGTALVQVPEDSPHAIHNGKIFKVQSMGTPGVKCRVSLLINDKVVDLTLTDVL</sequence>
<reference evidence="1 2" key="1">
    <citation type="submission" date="2019-11" db="EMBL/GenBank/DDBJ databases">
        <title>Pedobacter sp. HMF7647 Genome sequencing and assembly.</title>
        <authorList>
            <person name="Kang H."/>
            <person name="Kim H."/>
            <person name="Joh K."/>
        </authorList>
    </citation>
    <scope>NUCLEOTIDE SEQUENCE [LARGE SCALE GENOMIC DNA]</scope>
    <source>
        <strain evidence="1 2">HMF7647</strain>
    </source>
</reference>
<name>A0A7K1YD06_9SPHI</name>
<dbReference type="RefSeq" id="WP_160845173.1">
    <property type="nucleotide sequence ID" value="NZ_WVHT01000006.1"/>
</dbReference>
<evidence type="ECO:0000313" key="2">
    <source>
        <dbReference type="Proteomes" id="UP000466586"/>
    </source>
</evidence>
<keyword evidence="2" id="KW-1185">Reference proteome</keyword>
<organism evidence="1 2">
    <name type="scientific">Hufsiella arboris</name>
    <dbReference type="NCBI Taxonomy" id="2695275"/>
    <lineage>
        <taxon>Bacteria</taxon>
        <taxon>Pseudomonadati</taxon>
        <taxon>Bacteroidota</taxon>
        <taxon>Sphingobacteriia</taxon>
        <taxon>Sphingobacteriales</taxon>
        <taxon>Sphingobacteriaceae</taxon>
        <taxon>Hufsiella</taxon>
    </lineage>
</organism>
<gene>
    <name evidence="1" type="ORF">GS399_13490</name>
</gene>